<keyword evidence="2" id="KW-1185">Reference proteome</keyword>
<comment type="caution">
    <text evidence="1">The sequence shown here is derived from an EMBL/GenBank/DDBJ whole genome shotgun (WGS) entry which is preliminary data.</text>
</comment>
<dbReference type="EMBL" id="BPVZ01000193">
    <property type="protein sequence ID" value="GKV45338.1"/>
    <property type="molecule type" value="Genomic_DNA"/>
</dbReference>
<accession>A0AAV5M685</accession>
<gene>
    <name evidence="1" type="ORF">SLEP1_g52439</name>
</gene>
<evidence type="ECO:0000313" key="1">
    <source>
        <dbReference type="EMBL" id="GKV45338.1"/>
    </source>
</evidence>
<dbReference type="Proteomes" id="UP001054252">
    <property type="component" value="Unassembled WGS sequence"/>
</dbReference>
<organism evidence="1 2">
    <name type="scientific">Rubroshorea leprosula</name>
    <dbReference type="NCBI Taxonomy" id="152421"/>
    <lineage>
        <taxon>Eukaryota</taxon>
        <taxon>Viridiplantae</taxon>
        <taxon>Streptophyta</taxon>
        <taxon>Embryophyta</taxon>
        <taxon>Tracheophyta</taxon>
        <taxon>Spermatophyta</taxon>
        <taxon>Magnoliopsida</taxon>
        <taxon>eudicotyledons</taxon>
        <taxon>Gunneridae</taxon>
        <taxon>Pentapetalae</taxon>
        <taxon>rosids</taxon>
        <taxon>malvids</taxon>
        <taxon>Malvales</taxon>
        <taxon>Dipterocarpaceae</taxon>
        <taxon>Rubroshorea</taxon>
    </lineage>
</organism>
<proteinExistence type="predicted"/>
<reference evidence="1 2" key="1">
    <citation type="journal article" date="2021" name="Commun. Biol.">
        <title>The genome of Shorea leprosula (Dipterocarpaceae) highlights the ecological relevance of drought in aseasonal tropical rainforests.</title>
        <authorList>
            <person name="Ng K.K.S."/>
            <person name="Kobayashi M.J."/>
            <person name="Fawcett J.A."/>
            <person name="Hatakeyama M."/>
            <person name="Paape T."/>
            <person name="Ng C.H."/>
            <person name="Ang C.C."/>
            <person name="Tnah L.H."/>
            <person name="Lee C.T."/>
            <person name="Nishiyama T."/>
            <person name="Sese J."/>
            <person name="O'Brien M.J."/>
            <person name="Copetti D."/>
            <person name="Mohd Noor M.I."/>
            <person name="Ong R.C."/>
            <person name="Putra M."/>
            <person name="Sireger I.Z."/>
            <person name="Indrioko S."/>
            <person name="Kosugi Y."/>
            <person name="Izuno A."/>
            <person name="Isagi Y."/>
            <person name="Lee S.L."/>
            <person name="Shimizu K.K."/>
        </authorList>
    </citation>
    <scope>NUCLEOTIDE SEQUENCE [LARGE SCALE GENOMIC DNA]</scope>
    <source>
        <strain evidence="1">214</strain>
    </source>
</reference>
<sequence>MSAYPPPQPVEATPDGPCYLANPAGWLSYQGVKDSSTSGYPQNTHPRNKGDVFWKGWWAILCLVLLLSA</sequence>
<name>A0AAV5M685_9ROSI</name>
<evidence type="ECO:0000313" key="2">
    <source>
        <dbReference type="Proteomes" id="UP001054252"/>
    </source>
</evidence>
<protein>
    <submittedName>
        <fullName evidence="1">Uncharacterized protein</fullName>
    </submittedName>
</protein>
<dbReference type="AlphaFoldDB" id="A0AAV5M685"/>